<proteinExistence type="predicted"/>
<dbReference type="AlphaFoldDB" id="A0A0C9TQZ2"/>
<accession>A0A0C9TQZ2</accession>
<name>A0A0C9TQZ2_PAXIN</name>
<dbReference type="Proteomes" id="UP000053647">
    <property type="component" value="Unassembled WGS sequence"/>
</dbReference>
<dbReference type="EMBL" id="KN819358">
    <property type="protein sequence ID" value="KIJ12898.1"/>
    <property type="molecule type" value="Genomic_DNA"/>
</dbReference>
<reference evidence="2" key="2">
    <citation type="submission" date="2015-01" db="EMBL/GenBank/DDBJ databases">
        <title>Evolutionary Origins and Diversification of the Mycorrhizal Mutualists.</title>
        <authorList>
            <consortium name="DOE Joint Genome Institute"/>
            <consortium name="Mycorrhizal Genomics Consortium"/>
            <person name="Kohler A."/>
            <person name="Kuo A."/>
            <person name="Nagy L.G."/>
            <person name="Floudas D."/>
            <person name="Copeland A."/>
            <person name="Barry K.W."/>
            <person name="Cichocki N."/>
            <person name="Veneault-Fourrey C."/>
            <person name="LaButti K."/>
            <person name="Lindquist E.A."/>
            <person name="Lipzen A."/>
            <person name="Lundell T."/>
            <person name="Morin E."/>
            <person name="Murat C."/>
            <person name="Riley R."/>
            <person name="Ohm R."/>
            <person name="Sun H."/>
            <person name="Tunlid A."/>
            <person name="Henrissat B."/>
            <person name="Grigoriev I.V."/>
            <person name="Hibbett D.S."/>
            <person name="Martin F."/>
        </authorList>
    </citation>
    <scope>NUCLEOTIDE SEQUENCE [LARGE SCALE GENOMIC DNA]</scope>
    <source>
        <strain evidence="2">ATCC 200175</strain>
    </source>
</reference>
<dbReference type="HOGENOM" id="CLU_1384543_0_0_1"/>
<evidence type="ECO:0000313" key="2">
    <source>
        <dbReference type="Proteomes" id="UP000053647"/>
    </source>
</evidence>
<gene>
    <name evidence="1" type="ORF">PAXINDRAFT_14260</name>
</gene>
<dbReference type="OrthoDB" id="443318at2759"/>
<organism evidence="1 2">
    <name type="scientific">Paxillus involutus ATCC 200175</name>
    <dbReference type="NCBI Taxonomy" id="664439"/>
    <lineage>
        <taxon>Eukaryota</taxon>
        <taxon>Fungi</taxon>
        <taxon>Dikarya</taxon>
        <taxon>Basidiomycota</taxon>
        <taxon>Agaricomycotina</taxon>
        <taxon>Agaricomycetes</taxon>
        <taxon>Agaricomycetidae</taxon>
        <taxon>Boletales</taxon>
        <taxon>Paxilineae</taxon>
        <taxon>Paxillaceae</taxon>
        <taxon>Paxillus</taxon>
    </lineage>
</organism>
<evidence type="ECO:0000313" key="1">
    <source>
        <dbReference type="EMBL" id="KIJ12898.1"/>
    </source>
</evidence>
<keyword evidence="2" id="KW-1185">Reference proteome</keyword>
<protein>
    <submittedName>
        <fullName evidence="1">Uncharacterized protein</fullName>
    </submittedName>
</protein>
<sequence>MEVQSSAVGRHPTRLWGPKSKHNKHFIRIPDGAWGGAKLWLTGENHVGVYVPYIANYIYENPILLASRDSRSELRAQIRRTLLFQVSTPLSRLRSHTRPQISQLETFLKYLENEAARCNYTTSPLTSRTRPRVLSPAQAVLSTSPMAFDMYRIWDTYQFLWNVLGFPYVQRTDHITIANHLEAPSLKNSPNDTLGHG</sequence>
<reference evidence="1 2" key="1">
    <citation type="submission" date="2014-06" db="EMBL/GenBank/DDBJ databases">
        <authorList>
            <consortium name="DOE Joint Genome Institute"/>
            <person name="Kuo A."/>
            <person name="Kohler A."/>
            <person name="Nagy L.G."/>
            <person name="Floudas D."/>
            <person name="Copeland A."/>
            <person name="Barry K.W."/>
            <person name="Cichocki N."/>
            <person name="Veneault-Fourrey C."/>
            <person name="LaButti K."/>
            <person name="Lindquist E.A."/>
            <person name="Lipzen A."/>
            <person name="Lundell T."/>
            <person name="Morin E."/>
            <person name="Murat C."/>
            <person name="Sun H."/>
            <person name="Tunlid A."/>
            <person name="Henrissat B."/>
            <person name="Grigoriev I.V."/>
            <person name="Hibbett D.S."/>
            <person name="Martin F."/>
            <person name="Nordberg H.P."/>
            <person name="Cantor M.N."/>
            <person name="Hua S.X."/>
        </authorList>
    </citation>
    <scope>NUCLEOTIDE SEQUENCE [LARGE SCALE GENOMIC DNA]</scope>
    <source>
        <strain evidence="1 2">ATCC 200175</strain>
    </source>
</reference>